<reference evidence="7 8" key="1">
    <citation type="submission" date="2020-08" db="EMBL/GenBank/DDBJ databases">
        <title>A Genomic Blueprint of the Chicken Gut Microbiome.</title>
        <authorList>
            <person name="Gilroy R."/>
            <person name="Ravi A."/>
            <person name="Getino M."/>
            <person name="Pursley I."/>
            <person name="Horton D.L."/>
            <person name="Alikhan N.-F."/>
            <person name="Baker D."/>
            <person name="Gharbi K."/>
            <person name="Hall N."/>
            <person name="Watson M."/>
            <person name="Adriaenssens E.M."/>
            <person name="Foster-Nyarko E."/>
            <person name="Jarju S."/>
            <person name="Secka A."/>
            <person name="Antonio M."/>
            <person name="Oren A."/>
            <person name="Chaudhuri R."/>
            <person name="La Ragione R.M."/>
            <person name="Hildebrand F."/>
            <person name="Pallen M.J."/>
        </authorList>
    </citation>
    <scope>NUCLEOTIDE SEQUENCE [LARGE SCALE GENOMIC DNA]</scope>
    <source>
        <strain evidence="7 8">Sa2BVA9</strain>
    </source>
</reference>
<proteinExistence type="predicted"/>
<evidence type="ECO:0000313" key="7">
    <source>
        <dbReference type="EMBL" id="MBD7969898.1"/>
    </source>
</evidence>
<feature type="DNA-binding region" description="H-T-H motif" evidence="5">
    <location>
        <begin position="31"/>
        <end position="50"/>
    </location>
</feature>
<dbReference type="Pfam" id="PF02909">
    <property type="entry name" value="TetR_C_1"/>
    <property type="match status" value="1"/>
</dbReference>
<accession>A0ABR8T2V9</accession>
<comment type="caution">
    <text evidence="7">The sequence shown here is derived from an EMBL/GenBank/DDBJ whole genome shotgun (WGS) entry which is preliminary data.</text>
</comment>
<name>A0ABR8T2V9_9BACL</name>
<dbReference type="InterPro" id="IPR050109">
    <property type="entry name" value="HTH-type_TetR-like_transc_reg"/>
</dbReference>
<dbReference type="RefSeq" id="WP_191802443.1">
    <property type="nucleotide sequence ID" value="NZ_JACSQL010000009.1"/>
</dbReference>
<dbReference type="PANTHER" id="PTHR30055:SF151">
    <property type="entry name" value="TRANSCRIPTIONAL REGULATORY PROTEIN"/>
    <property type="match status" value="1"/>
</dbReference>
<evidence type="ECO:0000256" key="4">
    <source>
        <dbReference type="ARBA" id="ARBA00023163"/>
    </source>
</evidence>
<dbReference type="Gene3D" id="1.10.10.60">
    <property type="entry name" value="Homeodomain-like"/>
    <property type="match status" value="1"/>
</dbReference>
<feature type="domain" description="HTH tetR-type" evidence="6">
    <location>
        <begin position="8"/>
        <end position="68"/>
    </location>
</feature>
<sequence>MKKKQQPQISEDKILEASWELLGEEGIERFSMRRLADRLGIQAPSLYWYFKGKQDLYQRLANQISKIILEEFHSEGDWKEQLTTLAVTVRSVLSRYPCSTQLMMMTLPHEPDIIRYTNRMLLCVESTPLEQEQKIQVVTTLANYVYYFVLDDYQHERNVSAILKEQKSLPGEEMIRLLDSMSEAEAGLFRSMFTNGLFKLMGTDRAFDFGLKLILLGIEQVIKEQEK</sequence>
<dbReference type="SUPFAM" id="SSF46689">
    <property type="entry name" value="Homeodomain-like"/>
    <property type="match status" value="1"/>
</dbReference>
<gene>
    <name evidence="7" type="ORF">H9647_17700</name>
</gene>
<evidence type="ECO:0000256" key="2">
    <source>
        <dbReference type="ARBA" id="ARBA00023015"/>
    </source>
</evidence>
<dbReference type="Pfam" id="PF00440">
    <property type="entry name" value="TetR_N"/>
    <property type="match status" value="1"/>
</dbReference>
<dbReference type="InterPro" id="IPR023772">
    <property type="entry name" value="DNA-bd_HTH_TetR-type_CS"/>
</dbReference>
<dbReference type="InterPro" id="IPR009057">
    <property type="entry name" value="Homeodomain-like_sf"/>
</dbReference>
<dbReference type="InterPro" id="IPR004111">
    <property type="entry name" value="Repressor_TetR_C"/>
</dbReference>
<dbReference type="PRINTS" id="PR00455">
    <property type="entry name" value="HTHTETR"/>
</dbReference>
<evidence type="ECO:0000313" key="8">
    <source>
        <dbReference type="Proteomes" id="UP000608071"/>
    </source>
</evidence>
<organism evidence="7 8">
    <name type="scientific">Paenibacillus gallinarum</name>
    <dbReference type="NCBI Taxonomy" id="2762232"/>
    <lineage>
        <taxon>Bacteria</taxon>
        <taxon>Bacillati</taxon>
        <taxon>Bacillota</taxon>
        <taxon>Bacilli</taxon>
        <taxon>Bacillales</taxon>
        <taxon>Paenibacillaceae</taxon>
        <taxon>Paenibacillus</taxon>
    </lineage>
</organism>
<dbReference type="EMBL" id="JACSQL010000009">
    <property type="protein sequence ID" value="MBD7969898.1"/>
    <property type="molecule type" value="Genomic_DNA"/>
</dbReference>
<dbReference type="InterPro" id="IPR036271">
    <property type="entry name" value="Tet_transcr_reg_TetR-rel_C_sf"/>
</dbReference>
<keyword evidence="2" id="KW-0805">Transcription regulation</keyword>
<dbReference type="SUPFAM" id="SSF48498">
    <property type="entry name" value="Tetracyclin repressor-like, C-terminal domain"/>
    <property type="match status" value="1"/>
</dbReference>
<dbReference type="InterPro" id="IPR001647">
    <property type="entry name" value="HTH_TetR"/>
</dbReference>
<evidence type="ECO:0000256" key="5">
    <source>
        <dbReference type="PROSITE-ProRule" id="PRU00335"/>
    </source>
</evidence>
<dbReference type="Gene3D" id="1.10.357.10">
    <property type="entry name" value="Tetracycline Repressor, domain 2"/>
    <property type="match status" value="1"/>
</dbReference>
<evidence type="ECO:0000259" key="6">
    <source>
        <dbReference type="PROSITE" id="PS50977"/>
    </source>
</evidence>
<protein>
    <submittedName>
        <fullName evidence="7">TetR/AcrR family transcriptional regulator C-terminal domain-containing protein</fullName>
    </submittedName>
</protein>
<dbReference type="PANTHER" id="PTHR30055">
    <property type="entry name" value="HTH-TYPE TRANSCRIPTIONAL REGULATOR RUTR"/>
    <property type="match status" value="1"/>
</dbReference>
<evidence type="ECO:0000256" key="3">
    <source>
        <dbReference type="ARBA" id="ARBA00023125"/>
    </source>
</evidence>
<keyword evidence="3 5" id="KW-0238">DNA-binding</keyword>
<dbReference type="InterPro" id="IPR003012">
    <property type="entry name" value="Tet_transcr_reg_TetR"/>
</dbReference>
<dbReference type="PROSITE" id="PS01081">
    <property type="entry name" value="HTH_TETR_1"/>
    <property type="match status" value="1"/>
</dbReference>
<keyword evidence="8" id="KW-1185">Reference proteome</keyword>
<keyword evidence="1" id="KW-0678">Repressor</keyword>
<evidence type="ECO:0000256" key="1">
    <source>
        <dbReference type="ARBA" id="ARBA00022491"/>
    </source>
</evidence>
<keyword evidence="4" id="KW-0804">Transcription</keyword>
<dbReference type="Proteomes" id="UP000608071">
    <property type="component" value="Unassembled WGS sequence"/>
</dbReference>
<dbReference type="PROSITE" id="PS50977">
    <property type="entry name" value="HTH_TETR_2"/>
    <property type="match status" value="1"/>
</dbReference>
<dbReference type="PRINTS" id="PR00400">
    <property type="entry name" value="TETREPRESSOR"/>
</dbReference>